<evidence type="ECO:0000313" key="2">
    <source>
        <dbReference type="EMBL" id="MDY5152965.1"/>
    </source>
</evidence>
<name>A0A1G7CE99_9ACTO</name>
<dbReference type="RefSeq" id="WP_074662382.1">
    <property type="nucleotide sequence ID" value="NZ_FNAU01000007.1"/>
</dbReference>
<dbReference type="EMBL" id="JAWNFU010000001">
    <property type="protein sequence ID" value="MDY5152965.1"/>
    <property type="molecule type" value="Genomic_DNA"/>
</dbReference>
<dbReference type="Proteomes" id="UP000182744">
    <property type="component" value="Unassembled WGS sequence"/>
</dbReference>
<feature type="region of interest" description="Disordered" evidence="1">
    <location>
        <begin position="107"/>
        <end position="135"/>
    </location>
</feature>
<keyword evidence="4" id="KW-1185">Reference proteome</keyword>
<evidence type="ECO:0000313" key="4">
    <source>
        <dbReference type="Proteomes" id="UP000182744"/>
    </source>
</evidence>
<protein>
    <submittedName>
        <fullName evidence="2">DoxX family membrane protein</fullName>
    </submittedName>
    <submittedName>
        <fullName evidence="3">DoxX protein</fullName>
    </submittedName>
</protein>
<evidence type="ECO:0000256" key="1">
    <source>
        <dbReference type="SAM" id="MobiDB-lite"/>
    </source>
</evidence>
<reference evidence="4" key="1">
    <citation type="submission" date="2016-10" db="EMBL/GenBank/DDBJ databases">
        <authorList>
            <person name="Varghese N."/>
        </authorList>
    </citation>
    <scope>NUCLEOTIDE SEQUENCE [LARGE SCALE GENOMIC DNA]</scope>
    <source>
        <strain evidence="4">DSM 20639</strain>
    </source>
</reference>
<dbReference type="Proteomes" id="UP001273799">
    <property type="component" value="Unassembled WGS sequence"/>
</dbReference>
<reference evidence="2" key="3">
    <citation type="submission" date="2023-10" db="EMBL/GenBank/DDBJ databases">
        <title>Whole Genome based description of the genera Actinobaculum and Actinotignum reveals a complex phylogenetic relationship within the species included in the genus Actinotignum.</title>
        <authorList>
            <person name="Jensen C.S."/>
            <person name="Dargis R."/>
            <person name="Kemp M."/>
            <person name="Christensen J.J."/>
        </authorList>
    </citation>
    <scope>NUCLEOTIDE SEQUENCE</scope>
    <source>
        <strain evidence="2">Actinobaculum_suis_CCUG19206T</strain>
    </source>
</reference>
<evidence type="ECO:0000313" key="3">
    <source>
        <dbReference type="EMBL" id="SDE37050.1"/>
    </source>
</evidence>
<organism evidence="3 4">
    <name type="scientific">Actinobaculum suis</name>
    <dbReference type="NCBI Taxonomy" id="1657"/>
    <lineage>
        <taxon>Bacteria</taxon>
        <taxon>Bacillati</taxon>
        <taxon>Actinomycetota</taxon>
        <taxon>Actinomycetes</taxon>
        <taxon>Actinomycetales</taxon>
        <taxon>Actinomycetaceae</taxon>
        <taxon>Actinobaculum</taxon>
    </lineage>
</organism>
<proteinExistence type="predicted"/>
<dbReference type="AlphaFoldDB" id="A0A1G7CE99"/>
<gene>
    <name evidence="2" type="ORF">R6G71_02710</name>
    <name evidence="3" type="ORF">SAMN05421878_10758</name>
</gene>
<accession>A0A1G7CE99</accession>
<feature type="compositionally biased region" description="Low complexity" evidence="1">
    <location>
        <begin position="107"/>
        <end position="133"/>
    </location>
</feature>
<sequence>MGIFRVIARPLLAAPYIYDGVRAALNPQQYREQVTRCENIAATLGVEVQGSHRDLAVRVLGITRAVGGGLLAVGKHQRLSGALLTATQIPVTVSSFAAAYEVATPGTDPAAATTPAQTSGSATTSGPASGGTAVLAPETPRKEFFANLGLMGGALLAAIDRKGQPSLGYRYARWREHRAEISQVKQQMKEDARRHIQEAKKA</sequence>
<reference evidence="3" key="2">
    <citation type="submission" date="2016-10" db="EMBL/GenBank/DDBJ databases">
        <authorList>
            <person name="de Groot N.N."/>
        </authorList>
    </citation>
    <scope>NUCLEOTIDE SEQUENCE [LARGE SCALE GENOMIC DNA]</scope>
    <source>
        <strain evidence="3">DSM 20639</strain>
    </source>
</reference>
<dbReference type="EMBL" id="FNAU01000007">
    <property type="protein sequence ID" value="SDE37050.1"/>
    <property type="molecule type" value="Genomic_DNA"/>
</dbReference>